<feature type="compositionally biased region" description="Polar residues" evidence="1">
    <location>
        <begin position="71"/>
        <end position="80"/>
    </location>
</feature>
<evidence type="ECO:0000313" key="3">
    <source>
        <dbReference type="Proteomes" id="UP001303115"/>
    </source>
</evidence>
<reference evidence="3" key="1">
    <citation type="journal article" date="2023" name="Mol. Phylogenet. Evol.">
        <title>Genome-scale phylogeny and comparative genomics of the fungal order Sordariales.</title>
        <authorList>
            <person name="Hensen N."/>
            <person name="Bonometti L."/>
            <person name="Westerberg I."/>
            <person name="Brannstrom I.O."/>
            <person name="Guillou S."/>
            <person name="Cros-Aarteil S."/>
            <person name="Calhoun S."/>
            <person name="Haridas S."/>
            <person name="Kuo A."/>
            <person name="Mondo S."/>
            <person name="Pangilinan J."/>
            <person name="Riley R."/>
            <person name="LaButti K."/>
            <person name="Andreopoulos B."/>
            <person name="Lipzen A."/>
            <person name="Chen C."/>
            <person name="Yan M."/>
            <person name="Daum C."/>
            <person name="Ng V."/>
            <person name="Clum A."/>
            <person name="Steindorff A."/>
            <person name="Ohm R.A."/>
            <person name="Martin F."/>
            <person name="Silar P."/>
            <person name="Natvig D.O."/>
            <person name="Lalanne C."/>
            <person name="Gautier V."/>
            <person name="Ament-Velasquez S.L."/>
            <person name="Kruys A."/>
            <person name="Hutchinson M.I."/>
            <person name="Powell A.J."/>
            <person name="Barry K."/>
            <person name="Miller A.N."/>
            <person name="Grigoriev I.V."/>
            <person name="Debuchy R."/>
            <person name="Gladieux P."/>
            <person name="Hiltunen Thoren M."/>
            <person name="Johannesson H."/>
        </authorList>
    </citation>
    <scope>NUCLEOTIDE SEQUENCE [LARGE SCALE GENOMIC DNA]</scope>
    <source>
        <strain evidence="3">CBS 284.82</strain>
    </source>
</reference>
<feature type="region of interest" description="Disordered" evidence="1">
    <location>
        <begin position="1"/>
        <end position="101"/>
    </location>
</feature>
<gene>
    <name evidence="2" type="ORF">C8A01DRAFT_39732</name>
</gene>
<name>A0AAN6PBK6_9PEZI</name>
<dbReference type="Proteomes" id="UP001303115">
    <property type="component" value="Unassembled WGS sequence"/>
</dbReference>
<dbReference type="AlphaFoldDB" id="A0AAN6PBK6"/>
<comment type="caution">
    <text evidence="2">The sequence shown here is derived from an EMBL/GenBank/DDBJ whole genome shotgun (WGS) entry which is preliminary data.</text>
</comment>
<organism evidence="2 3">
    <name type="scientific">Parachaetomium inaequale</name>
    <dbReference type="NCBI Taxonomy" id="2588326"/>
    <lineage>
        <taxon>Eukaryota</taxon>
        <taxon>Fungi</taxon>
        <taxon>Dikarya</taxon>
        <taxon>Ascomycota</taxon>
        <taxon>Pezizomycotina</taxon>
        <taxon>Sordariomycetes</taxon>
        <taxon>Sordariomycetidae</taxon>
        <taxon>Sordariales</taxon>
        <taxon>Chaetomiaceae</taxon>
        <taxon>Parachaetomium</taxon>
    </lineage>
</organism>
<accession>A0AAN6PBK6</accession>
<protein>
    <submittedName>
        <fullName evidence="2">Uncharacterized protein</fullName>
    </submittedName>
</protein>
<evidence type="ECO:0000313" key="2">
    <source>
        <dbReference type="EMBL" id="KAK4033803.1"/>
    </source>
</evidence>
<evidence type="ECO:0000256" key="1">
    <source>
        <dbReference type="SAM" id="MobiDB-lite"/>
    </source>
</evidence>
<proteinExistence type="predicted"/>
<keyword evidence="3" id="KW-1185">Reference proteome</keyword>
<feature type="compositionally biased region" description="Polar residues" evidence="1">
    <location>
        <begin position="30"/>
        <end position="48"/>
    </location>
</feature>
<sequence>MLRPSLPRKCKAPRSVASKATRSVVGTAPKTRQNGARPTKRGASNSSKKAPHRDVMEEEPTVSQPPPPPGTTNNERSSIMNPGWGTQHGSGEAPARRHAKDEYKSPALGHFSKLLAFHDEGHIEFVEERWVDFQSSILMLARRGCVETVSWETLGSETQDMLKVWAPKAKEYLETREGAKVIFEGWLWRILVNDIFNGPGEQQHWKVYTDLQRMIEPLAAMTPDQVTDYQLDRHLKKGEWRQVMADTLKDRYLLWRALTMDLVRALHKQEARYTVEYVAGLLNRKLGSYFQPEIHRRTWDDLQKNVDELARRAVALDWHMHCSTTKWDFGFTDPETGTAHGFVYKKSHFIEPHVVSADEAGYPVDLVVRPLVLSQGDFLGPEMGN</sequence>
<dbReference type="EMBL" id="MU854509">
    <property type="protein sequence ID" value="KAK4033803.1"/>
    <property type="molecule type" value="Genomic_DNA"/>
</dbReference>
<feature type="compositionally biased region" description="Basic residues" evidence="1">
    <location>
        <begin position="1"/>
        <end position="12"/>
    </location>
</feature>